<organism evidence="2">
    <name type="scientific">hydrocarbon metagenome</name>
    <dbReference type="NCBI Taxonomy" id="938273"/>
    <lineage>
        <taxon>unclassified sequences</taxon>
        <taxon>metagenomes</taxon>
        <taxon>ecological metagenomes</taxon>
    </lineage>
</organism>
<sequence length="327" mass="37150">MDFFSHALLPYLLGRFLRIRRDYLAALVLGGIAPDLDVLVVWINQIHPTSYLIVHRGFTHTFLFGFFVAAILLFLVSRGWIKTRSRGIVTEDLQFSATTLAYSYAGIISHLFLDFLTSGGVPLFYPLTAARYSAEIFSRIEIVIMIATLLFMAKLFRDRPEMKIDKKVSAAFLIFLLVISGIRLEGKDMANGFHDDGFKIYPDSNLFQWIMLKNDSNNNSFLISKFNIFAGLLPDNASYLHQNAPLHKDGLDEALKRAESLPQVKLFRWRSSAVAINASEKEGNWIIEYYDPVIVNQYMNSWRPLNASSRGFGSIQVMANETEAELL</sequence>
<protein>
    <recommendedName>
        <fullName evidence="3">Membrane-bound metal-dependent hydrolase</fullName>
    </recommendedName>
</protein>
<gene>
    <name evidence="2" type="ORF">ASZ90_012590</name>
</gene>
<keyword evidence="1" id="KW-1133">Transmembrane helix</keyword>
<name>A0A0W8FA30_9ZZZZ</name>
<evidence type="ECO:0000256" key="1">
    <source>
        <dbReference type="SAM" id="Phobius"/>
    </source>
</evidence>
<dbReference type="PANTHER" id="PTHR40031:SF1">
    <property type="entry name" value="MEMBRANE-BOUND METAL-DEPENDENT HYDROLASE"/>
    <property type="match status" value="1"/>
</dbReference>
<reference evidence="2" key="1">
    <citation type="journal article" date="2015" name="Proc. Natl. Acad. Sci. U.S.A.">
        <title>Networks of energetic and metabolic interactions define dynamics in microbial communities.</title>
        <authorList>
            <person name="Embree M."/>
            <person name="Liu J.K."/>
            <person name="Al-Bassam M.M."/>
            <person name="Zengler K."/>
        </authorList>
    </citation>
    <scope>NUCLEOTIDE SEQUENCE</scope>
</reference>
<comment type="caution">
    <text evidence="2">The sequence shown here is derived from an EMBL/GenBank/DDBJ whole genome shotgun (WGS) entry which is preliminary data.</text>
</comment>
<dbReference type="InterPro" id="IPR007404">
    <property type="entry name" value="YdjM-like"/>
</dbReference>
<dbReference type="InterPro" id="IPR053170">
    <property type="entry name" value="Transcription_regulator"/>
</dbReference>
<feature type="transmembrane region" description="Helical" evidence="1">
    <location>
        <begin position="136"/>
        <end position="156"/>
    </location>
</feature>
<keyword evidence="1" id="KW-0812">Transmembrane</keyword>
<dbReference type="EMBL" id="LNQE01001425">
    <property type="protein sequence ID" value="KUG17665.1"/>
    <property type="molecule type" value="Genomic_DNA"/>
</dbReference>
<feature type="transmembrane region" description="Helical" evidence="1">
    <location>
        <begin position="93"/>
        <end position="116"/>
    </location>
</feature>
<feature type="transmembrane region" description="Helical" evidence="1">
    <location>
        <begin position="23"/>
        <end position="43"/>
    </location>
</feature>
<evidence type="ECO:0000313" key="2">
    <source>
        <dbReference type="EMBL" id="KUG17665.1"/>
    </source>
</evidence>
<dbReference type="Pfam" id="PF04307">
    <property type="entry name" value="YdjM"/>
    <property type="match status" value="1"/>
</dbReference>
<accession>A0A0W8FA30</accession>
<feature type="transmembrane region" description="Helical" evidence="1">
    <location>
        <begin position="168"/>
        <end position="184"/>
    </location>
</feature>
<feature type="transmembrane region" description="Helical" evidence="1">
    <location>
        <begin position="63"/>
        <end position="81"/>
    </location>
</feature>
<dbReference type="AlphaFoldDB" id="A0A0W8FA30"/>
<dbReference type="PANTHER" id="PTHR40031">
    <property type="entry name" value="HYPOTHETICAL MEMBRANE SPANNING PROTEIN"/>
    <property type="match status" value="1"/>
</dbReference>
<evidence type="ECO:0008006" key="3">
    <source>
        <dbReference type="Google" id="ProtNLM"/>
    </source>
</evidence>
<proteinExistence type="predicted"/>
<keyword evidence="1" id="KW-0472">Membrane</keyword>